<dbReference type="InterPro" id="IPR029016">
    <property type="entry name" value="GAF-like_dom_sf"/>
</dbReference>
<evidence type="ECO:0000256" key="8">
    <source>
        <dbReference type="ARBA" id="ARBA00023136"/>
    </source>
</evidence>
<dbReference type="Gene3D" id="3.30.450.40">
    <property type="match status" value="2"/>
</dbReference>
<keyword evidence="6" id="KW-0677">Repeat</keyword>
<feature type="binding site" evidence="14">
    <location>
        <position position="562"/>
    </location>
    <ligand>
        <name>Zn(2+)</name>
        <dbReference type="ChEBI" id="CHEBI:29105"/>
        <label>1</label>
    </ligand>
</feature>
<keyword evidence="16" id="KW-0175">Coiled coil</keyword>
<comment type="similarity">
    <text evidence="2 15">Belongs to the cyclic nucleotide phosphodiesterase family.</text>
</comment>
<dbReference type="SMART" id="SM00471">
    <property type="entry name" value="HDc"/>
    <property type="match status" value="1"/>
</dbReference>
<dbReference type="AlphaFoldDB" id="A0AAY4BNH5"/>
<dbReference type="GO" id="GO:0007165">
    <property type="term" value="P:signal transduction"/>
    <property type="evidence" value="ECO:0007669"/>
    <property type="project" value="InterPro"/>
</dbReference>
<dbReference type="FunFam" id="3.30.450.40:FF:000001">
    <property type="entry name" value="Phosphodiesterase"/>
    <property type="match status" value="1"/>
</dbReference>
<dbReference type="InterPro" id="IPR023088">
    <property type="entry name" value="PDEase"/>
</dbReference>
<dbReference type="Gene3D" id="1.10.1300.10">
    <property type="entry name" value="3'5'-cyclic nucleotide phosphodiesterase, catalytic domain"/>
    <property type="match status" value="1"/>
</dbReference>
<dbReference type="FunFam" id="3.30.450.40:FF:000010">
    <property type="entry name" value="Phosphodiesterase"/>
    <property type="match status" value="1"/>
</dbReference>
<reference evidence="18" key="2">
    <citation type="submission" date="2025-08" db="UniProtKB">
        <authorList>
            <consortium name="Ensembl"/>
        </authorList>
    </citation>
    <scope>IDENTIFICATION</scope>
</reference>
<dbReference type="Pfam" id="PF01590">
    <property type="entry name" value="GAF"/>
    <property type="match status" value="2"/>
</dbReference>
<reference evidence="18" key="3">
    <citation type="submission" date="2025-09" db="UniProtKB">
        <authorList>
            <consortium name="Ensembl"/>
        </authorList>
    </citation>
    <scope>IDENTIFICATION</scope>
</reference>
<keyword evidence="11" id="KW-0844">Vision</keyword>
<dbReference type="GO" id="GO:0007601">
    <property type="term" value="P:visual perception"/>
    <property type="evidence" value="ECO:0007669"/>
    <property type="project" value="UniProtKB-KW"/>
</dbReference>
<evidence type="ECO:0000256" key="15">
    <source>
        <dbReference type="RuleBase" id="RU363067"/>
    </source>
</evidence>
<evidence type="ECO:0000256" key="2">
    <source>
        <dbReference type="ARBA" id="ARBA00007648"/>
    </source>
</evidence>
<dbReference type="Proteomes" id="UP000694580">
    <property type="component" value="Chromosome 3"/>
</dbReference>
<dbReference type="PRINTS" id="PR00387">
    <property type="entry name" value="PDIESTERASE1"/>
</dbReference>
<dbReference type="GO" id="GO:0016020">
    <property type="term" value="C:membrane"/>
    <property type="evidence" value="ECO:0007669"/>
    <property type="project" value="UniProtKB-SubCell"/>
</dbReference>
<evidence type="ECO:0000256" key="12">
    <source>
        <dbReference type="PIRSR" id="PIRSR623088-1"/>
    </source>
</evidence>
<dbReference type="SMART" id="SM00065">
    <property type="entry name" value="GAF"/>
    <property type="match status" value="2"/>
</dbReference>
<gene>
    <name evidence="18" type="primary">PDE6B</name>
</gene>
<keyword evidence="7 15" id="KW-0378">Hydrolase</keyword>
<dbReference type="CDD" id="cd00077">
    <property type="entry name" value="HDc"/>
    <property type="match status" value="1"/>
</dbReference>
<evidence type="ECO:0000256" key="11">
    <source>
        <dbReference type="ARBA" id="ARBA00023305"/>
    </source>
</evidence>
<dbReference type="FunFam" id="1.10.1300.10:FF:000005">
    <property type="entry name" value="Phosphodiesterase"/>
    <property type="match status" value="1"/>
</dbReference>
<evidence type="ECO:0000313" key="19">
    <source>
        <dbReference type="Proteomes" id="UP000694580"/>
    </source>
</evidence>
<dbReference type="PANTHER" id="PTHR11347">
    <property type="entry name" value="CYCLIC NUCLEOTIDE PHOSPHODIESTERASE"/>
    <property type="match status" value="1"/>
</dbReference>
<keyword evidence="5 14" id="KW-0479">Metal-binding</keyword>
<dbReference type="GO" id="GO:0004114">
    <property type="term" value="F:3',5'-cyclic-nucleotide phosphodiesterase activity"/>
    <property type="evidence" value="ECO:0007669"/>
    <property type="project" value="InterPro"/>
</dbReference>
<dbReference type="GeneTree" id="ENSGT00940000156471"/>
<feature type="domain" description="PDEase" evidence="17">
    <location>
        <begin position="482"/>
        <end position="815"/>
    </location>
</feature>
<dbReference type="GO" id="GO:0046872">
    <property type="term" value="F:metal ion binding"/>
    <property type="evidence" value="ECO:0007669"/>
    <property type="project" value="UniProtKB-KW"/>
</dbReference>
<dbReference type="InterPro" id="IPR036971">
    <property type="entry name" value="PDEase_catalytic_dom_sf"/>
</dbReference>
<evidence type="ECO:0000256" key="4">
    <source>
        <dbReference type="ARBA" id="ARBA00022606"/>
    </source>
</evidence>
<sequence length="893" mass="102707">MSVTKEDMVKFLDGNPDFAANYFSKKLKAGAIASVLKRPESKVDFESFREVSQVEEGELMFDVVKDMQESVNMEKVVFKILKRICVLTHADRCSLFMYRQRNGIAELATRLFNVSKDSELDDCIVPPDSEIVFPLDIGIVGNVAQTKKPVNVKDVTQNSNFSTFVDELTEYTTRNLMATPIMNGKDVVAVIMAVNKTTGPYFTAEDEDLFSKYLKVATLNLKIHQLNYLHNCETRKGQVLLWSANKVFEELTDIERQFHKALYTVRAYLNCDRYSVGLLDMTKDKEFFDIWPILMGEQAPYSGPVTPDGREVIFYKVIDYILHGKEDIKVIPNPPADHWAMVSGLPTYVAESGFICNIMNAAAEEMFKFQSEPLDDSGWTIKNVLSLPIVNKKEEIVGVATFYNRKDGKPFDESDEQLMEALTQFLGWSALNTDTYDKMNKLENRKDIAQDMVLYHVKCRDDEIQNILKTREVYGTEPRDCEEEELLAILKKELPGPRKFEIYEFRFSDFDCTEMDLVKCGIQMYYEVGVVKKFQVPQEVLVRFMYSLSKGYRKITYHNWRHGFNVGQTMFTLLTTGNLKRYYTDLEVMAMITAGFLHDIDHRGTNNLYQVKSGNPLAKLHGSSILERHHLDFGKFLLADESLNIFQNLNRRQTEHVFHLIDIAIIATDLALYFKKRTMFQKIVDLSHTYEDDKKWVDFMSLETTRKEILMAMMMTACDLSAITKPWEVQSKVALSVAAEFWEQGDLERTVLEQQPIPMMDRNKSAELPKLQCGFIDFVCTFVYKEFSRFHGQIQPMLDGILNNRKEWNALKEEYEAKLKVLEEEKKAKEEAAAAKQAEMLCSQCNSHHWTLGARRAVTSTLVTVGQKPLLLELLLVTTCFGCMEDSDSLVNH</sequence>
<dbReference type="EC" id="3.1.4.-" evidence="15"/>
<dbReference type="PROSITE" id="PS00126">
    <property type="entry name" value="PDEASE_I_1"/>
    <property type="match status" value="1"/>
</dbReference>
<keyword evidence="3" id="KW-0140">cGMP</keyword>
<evidence type="ECO:0000256" key="5">
    <source>
        <dbReference type="ARBA" id="ARBA00022723"/>
    </source>
</evidence>
<dbReference type="InterPro" id="IPR003018">
    <property type="entry name" value="GAF"/>
</dbReference>
<evidence type="ECO:0000256" key="16">
    <source>
        <dbReference type="SAM" id="Coils"/>
    </source>
</evidence>
<feature type="binding site" evidence="14">
    <location>
        <position position="599"/>
    </location>
    <ligand>
        <name>Zn(2+)</name>
        <dbReference type="ChEBI" id="CHEBI:29105"/>
        <label>2</label>
    </ligand>
</feature>
<feature type="binding site" evidence="13">
    <location>
        <begin position="558"/>
        <end position="562"/>
    </location>
    <ligand>
        <name>AMP</name>
        <dbReference type="ChEBI" id="CHEBI:456215"/>
    </ligand>
</feature>
<feature type="binding site" evidence="13">
    <location>
        <position position="599"/>
    </location>
    <ligand>
        <name>AMP</name>
        <dbReference type="ChEBI" id="CHEBI:456215"/>
    </ligand>
</feature>
<dbReference type="SUPFAM" id="SSF55781">
    <property type="entry name" value="GAF domain-like"/>
    <property type="match status" value="2"/>
</dbReference>
<evidence type="ECO:0000313" key="18">
    <source>
        <dbReference type="Ensembl" id="ENSDCDP00010022524.1"/>
    </source>
</evidence>
<dbReference type="SUPFAM" id="SSF109604">
    <property type="entry name" value="HD-domain/PDEase-like"/>
    <property type="match status" value="1"/>
</dbReference>
<dbReference type="InterPro" id="IPR003607">
    <property type="entry name" value="HD/PDEase_dom"/>
</dbReference>
<feature type="binding site" evidence="14">
    <location>
        <position position="598"/>
    </location>
    <ligand>
        <name>Zn(2+)</name>
        <dbReference type="ChEBI" id="CHEBI:29105"/>
        <label>1</label>
    </ligand>
</feature>
<keyword evidence="8" id="KW-0472">Membrane</keyword>
<comment type="subcellular location">
    <subcellularLocation>
        <location evidence="1">Membrane</location>
        <topology evidence="1">Lipid-anchor</topology>
    </subcellularLocation>
</comment>
<keyword evidence="4" id="KW-0716">Sensory transduction</keyword>
<name>A0AAY4BNH5_9TELE</name>
<protein>
    <recommendedName>
        <fullName evidence="15">Phosphodiesterase</fullName>
        <ecNumber evidence="15">3.1.4.-</ecNumber>
    </recommendedName>
</protein>
<evidence type="ECO:0000256" key="14">
    <source>
        <dbReference type="PIRSR" id="PIRSR623088-3"/>
    </source>
</evidence>
<keyword evidence="9" id="KW-0449">Lipoprotein</keyword>
<evidence type="ECO:0000256" key="6">
    <source>
        <dbReference type="ARBA" id="ARBA00022737"/>
    </source>
</evidence>
<feature type="coiled-coil region" evidence="16">
    <location>
        <begin position="798"/>
        <end position="839"/>
    </location>
</feature>
<evidence type="ECO:0000256" key="9">
    <source>
        <dbReference type="ARBA" id="ARBA00023288"/>
    </source>
</evidence>
<dbReference type="InterPro" id="IPR023174">
    <property type="entry name" value="PDEase_CS"/>
</dbReference>
<evidence type="ECO:0000256" key="10">
    <source>
        <dbReference type="ARBA" id="ARBA00023289"/>
    </source>
</evidence>
<keyword evidence="19" id="KW-1185">Reference proteome</keyword>
<feature type="binding site" evidence="14">
    <location>
        <position position="599"/>
    </location>
    <ligand>
        <name>Zn(2+)</name>
        <dbReference type="ChEBI" id="CHEBI:29105"/>
        <label>1</label>
    </ligand>
</feature>
<reference evidence="18 19" key="1">
    <citation type="submission" date="2020-06" db="EMBL/GenBank/DDBJ databases">
        <authorList>
            <consortium name="Wellcome Sanger Institute Data Sharing"/>
        </authorList>
    </citation>
    <scope>NUCLEOTIDE SEQUENCE [LARGE SCALE GENOMIC DNA]</scope>
</reference>
<dbReference type="PROSITE" id="PS51845">
    <property type="entry name" value="PDEASE_I_2"/>
    <property type="match status" value="1"/>
</dbReference>
<proteinExistence type="inferred from homology"/>
<evidence type="ECO:0000256" key="7">
    <source>
        <dbReference type="ARBA" id="ARBA00022801"/>
    </source>
</evidence>
<dbReference type="Pfam" id="PF00233">
    <property type="entry name" value="PDEase_I"/>
    <property type="match status" value="1"/>
</dbReference>
<comment type="cofactor">
    <cofactor evidence="15">
        <name>a divalent metal cation</name>
        <dbReference type="ChEBI" id="CHEBI:60240"/>
    </cofactor>
    <text evidence="15">Binds 2 divalent metal cations per subunit. Site 1 may preferentially bind zinc ions, while site 2 has a preference for magnesium and/or manganese ions.</text>
</comment>
<dbReference type="Ensembl" id="ENSDCDT00010026971.1">
    <property type="protein sequence ID" value="ENSDCDP00010022524.1"/>
    <property type="gene ID" value="ENSDCDG00010007803.1"/>
</dbReference>
<evidence type="ECO:0000256" key="13">
    <source>
        <dbReference type="PIRSR" id="PIRSR623088-2"/>
    </source>
</evidence>
<dbReference type="InterPro" id="IPR002073">
    <property type="entry name" value="PDEase_catalytic_dom"/>
</dbReference>
<evidence type="ECO:0000259" key="17">
    <source>
        <dbReference type="PROSITE" id="PS51845"/>
    </source>
</evidence>
<accession>A0AAY4BNH5</accession>
<feature type="binding site" evidence="13">
    <location>
        <position position="719"/>
    </location>
    <ligand>
        <name>AMP</name>
        <dbReference type="ChEBI" id="CHEBI:456215"/>
    </ligand>
</feature>
<feature type="active site" description="Proton donor" evidence="12">
    <location>
        <position position="558"/>
    </location>
</feature>
<feature type="binding site" evidence="13">
    <location>
        <position position="772"/>
    </location>
    <ligand>
        <name>AMP</name>
        <dbReference type="ChEBI" id="CHEBI:456215"/>
    </ligand>
</feature>
<keyword evidence="10" id="KW-0636">Prenylation</keyword>
<organism evidence="18 19">
    <name type="scientific">Denticeps clupeoides</name>
    <name type="common">denticle herring</name>
    <dbReference type="NCBI Taxonomy" id="299321"/>
    <lineage>
        <taxon>Eukaryota</taxon>
        <taxon>Metazoa</taxon>
        <taxon>Chordata</taxon>
        <taxon>Craniata</taxon>
        <taxon>Vertebrata</taxon>
        <taxon>Euteleostomi</taxon>
        <taxon>Actinopterygii</taxon>
        <taxon>Neopterygii</taxon>
        <taxon>Teleostei</taxon>
        <taxon>Clupei</taxon>
        <taxon>Clupeiformes</taxon>
        <taxon>Denticipitoidei</taxon>
        <taxon>Denticipitidae</taxon>
        <taxon>Denticeps</taxon>
    </lineage>
</organism>
<evidence type="ECO:0000256" key="1">
    <source>
        <dbReference type="ARBA" id="ARBA00004635"/>
    </source>
</evidence>
<feature type="binding site" evidence="14">
    <location>
        <position position="719"/>
    </location>
    <ligand>
        <name>Zn(2+)</name>
        <dbReference type="ChEBI" id="CHEBI:29105"/>
        <label>1</label>
    </ligand>
</feature>
<evidence type="ECO:0000256" key="3">
    <source>
        <dbReference type="ARBA" id="ARBA00022535"/>
    </source>
</evidence>